<keyword evidence="2" id="KW-1185">Reference proteome</keyword>
<sequence>MAPNSLSPYGITEQAHAEEVREDTIFNYQAPSIHLLQIAYNGHFCGYNVMVDQDLSPEHAQLKALLSGPCKLYILNLGFELDKELQKIDMELGQRFNPLDAWYPNGETLEAVAMQHTIPENKWPKRLSWKNIKSEYAAVQLSIIKLSGDSHTSYLGILYPSKTNLRYLPSEHLRLKMNPDEVYPENDWVYLDQAPKTVDDVFATVERSIQSNASLQKASIETRVDVSDGVGQQRMQNGPEVHVATFTFEGNVFFTLDPDIERLILGKDSHNLRP</sequence>
<organism evidence="1 2">
    <name type="scientific">Pseudovirgaria hyperparasitica</name>
    <dbReference type="NCBI Taxonomy" id="470096"/>
    <lineage>
        <taxon>Eukaryota</taxon>
        <taxon>Fungi</taxon>
        <taxon>Dikarya</taxon>
        <taxon>Ascomycota</taxon>
        <taxon>Pezizomycotina</taxon>
        <taxon>Dothideomycetes</taxon>
        <taxon>Dothideomycetes incertae sedis</taxon>
        <taxon>Acrospermales</taxon>
        <taxon>Acrospermaceae</taxon>
        <taxon>Pseudovirgaria</taxon>
    </lineage>
</organism>
<dbReference type="GeneID" id="54489734"/>
<accession>A0A6A6W594</accession>
<reference evidence="1" key="1">
    <citation type="journal article" date="2020" name="Stud. Mycol.">
        <title>101 Dothideomycetes genomes: a test case for predicting lifestyles and emergence of pathogens.</title>
        <authorList>
            <person name="Haridas S."/>
            <person name="Albert R."/>
            <person name="Binder M."/>
            <person name="Bloem J."/>
            <person name="Labutti K."/>
            <person name="Salamov A."/>
            <person name="Andreopoulos B."/>
            <person name="Baker S."/>
            <person name="Barry K."/>
            <person name="Bills G."/>
            <person name="Bluhm B."/>
            <person name="Cannon C."/>
            <person name="Castanera R."/>
            <person name="Culley D."/>
            <person name="Daum C."/>
            <person name="Ezra D."/>
            <person name="Gonzalez J."/>
            <person name="Henrissat B."/>
            <person name="Kuo A."/>
            <person name="Liang C."/>
            <person name="Lipzen A."/>
            <person name="Lutzoni F."/>
            <person name="Magnuson J."/>
            <person name="Mondo S."/>
            <person name="Nolan M."/>
            <person name="Ohm R."/>
            <person name="Pangilinan J."/>
            <person name="Park H.-J."/>
            <person name="Ramirez L."/>
            <person name="Alfaro M."/>
            <person name="Sun H."/>
            <person name="Tritt A."/>
            <person name="Yoshinaga Y."/>
            <person name="Zwiers L.-H."/>
            <person name="Turgeon B."/>
            <person name="Goodwin S."/>
            <person name="Spatafora J."/>
            <person name="Crous P."/>
            <person name="Grigoriev I."/>
        </authorList>
    </citation>
    <scope>NUCLEOTIDE SEQUENCE</scope>
    <source>
        <strain evidence="1">CBS 121739</strain>
    </source>
</reference>
<name>A0A6A6W594_9PEZI</name>
<dbReference type="Proteomes" id="UP000799437">
    <property type="component" value="Unassembled WGS sequence"/>
</dbReference>
<dbReference type="AlphaFoldDB" id="A0A6A6W594"/>
<proteinExistence type="predicted"/>
<evidence type="ECO:0000313" key="2">
    <source>
        <dbReference type="Proteomes" id="UP000799437"/>
    </source>
</evidence>
<gene>
    <name evidence="1" type="ORF">EJ05DRAFT_517566</name>
</gene>
<evidence type="ECO:0000313" key="1">
    <source>
        <dbReference type="EMBL" id="KAF2757100.1"/>
    </source>
</evidence>
<protein>
    <submittedName>
        <fullName evidence="1">Uncharacterized protein</fullName>
    </submittedName>
</protein>
<dbReference type="RefSeq" id="XP_033599551.1">
    <property type="nucleotide sequence ID" value="XM_033748680.1"/>
</dbReference>
<dbReference type="EMBL" id="ML996574">
    <property type="protein sequence ID" value="KAF2757100.1"/>
    <property type="molecule type" value="Genomic_DNA"/>
</dbReference>